<reference evidence="1" key="1">
    <citation type="submission" date="2021-01" db="EMBL/GenBank/DDBJ databases">
        <title>Draft genome sequence of Acholeplasmataceae bacterium strain Mahy22.</title>
        <authorList>
            <person name="Watanabe M."/>
            <person name="Kojima H."/>
            <person name="Fukui M."/>
        </authorList>
    </citation>
    <scope>NUCLEOTIDE SEQUENCE</scope>
    <source>
        <strain evidence="1">Mahy22</strain>
    </source>
</reference>
<gene>
    <name evidence="1" type="ORF">MPAN_008450</name>
</gene>
<evidence type="ECO:0000313" key="1">
    <source>
        <dbReference type="EMBL" id="BCR35952.1"/>
    </source>
</evidence>
<dbReference type="KEGG" id="manr:MPAN_008450"/>
<protein>
    <submittedName>
        <fullName evidence="1">Uncharacterized protein</fullName>
    </submittedName>
</protein>
<evidence type="ECO:0000313" key="2">
    <source>
        <dbReference type="Proteomes" id="UP000620133"/>
    </source>
</evidence>
<accession>A0A7U9XW76</accession>
<sequence>MRDINGRQREFWSEKKRNQENDTERSDYDHSLSLKSVLLFIAVLALVILSIIFL</sequence>
<dbReference type="Proteomes" id="UP000620133">
    <property type="component" value="Chromosome"/>
</dbReference>
<keyword evidence="2" id="KW-1185">Reference proteome</keyword>
<dbReference type="EMBL" id="AP024412">
    <property type="protein sequence ID" value="BCR35952.1"/>
    <property type="molecule type" value="Genomic_DNA"/>
</dbReference>
<proteinExistence type="predicted"/>
<organism evidence="1 2">
    <name type="scientific">Mariniplasma anaerobium</name>
    <dbReference type="NCBI Taxonomy" id="2735436"/>
    <lineage>
        <taxon>Bacteria</taxon>
        <taxon>Bacillati</taxon>
        <taxon>Mycoplasmatota</taxon>
        <taxon>Mollicutes</taxon>
        <taxon>Acholeplasmatales</taxon>
        <taxon>Acholeplasmataceae</taxon>
        <taxon>Mariniplasma</taxon>
    </lineage>
</organism>
<name>A0A7U9XW76_9MOLU</name>
<dbReference type="RefSeq" id="WP_176239796.1">
    <property type="nucleotide sequence ID" value="NZ_AP024412.1"/>
</dbReference>
<dbReference type="AlphaFoldDB" id="A0A7U9XW76"/>